<evidence type="ECO:0000313" key="2">
    <source>
        <dbReference type="Proteomes" id="UP000016935"/>
    </source>
</evidence>
<keyword evidence="2" id="KW-1185">Reference proteome</keyword>
<dbReference type="RefSeq" id="XP_008024285.1">
    <property type="nucleotide sequence ID" value="XM_008026094.1"/>
</dbReference>
<dbReference type="OrthoDB" id="3677120at2759"/>
<accession>R0IUF1</accession>
<name>R0IUF1_EXST2</name>
<proteinExistence type="predicted"/>
<reference evidence="1 2" key="2">
    <citation type="journal article" date="2013" name="PLoS Genet.">
        <title>Comparative genome structure, secondary metabolite, and effector coding capacity across Cochliobolus pathogens.</title>
        <authorList>
            <person name="Condon B.J."/>
            <person name="Leng Y."/>
            <person name="Wu D."/>
            <person name="Bushley K.E."/>
            <person name="Ohm R.A."/>
            <person name="Otillar R."/>
            <person name="Martin J."/>
            <person name="Schackwitz W."/>
            <person name="Grimwood J."/>
            <person name="MohdZainudin N."/>
            <person name="Xue C."/>
            <person name="Wang R."/>
            <person name="Manning V.A."/>
            <person name="Dhillon B."/>
            <person name="Tu Z.J."/>
            <person name="Steffenson B.J."/>
            <person name="Salamov A."/>
            <person name="Sun H."/>
            <person name="Lowry S."/>
            <person name="LaButti K."/>
            <person name="Han J."/>
            <person name="Copeland A."/>
            <person name="Lindquist E."/>
            <person name="Barry K."/>
            <person name="Schmutz J."/>
            <person name="Baker S.E."/>
            <person name="Ciuffetti L.M."/>
            <person name="Grigoriev I.V."/>
            <person name="Zhong S."/>
            <person name="Turgeon B.G."/>
        </authorList>
    </citation>
    <scope>NUCLEOTIDE SEQUENCE [LARGE SCALE GENOMIC DNA]</scope>
    <source>
        <strain evidence="2">28A</strain>
    </source>
</reference>
<feature type="non-terminal residue" evidence="1">
    <location>
        <position position="1"/>
    </location>
</feature>
<organism evidence="1 2">
    <name type="scientific">Exserohilum turcicum (strain 28A)</name>
    <name type="common">Northern leaf blight fungus</name>
    <name type="synonym">Setosphaeria turcica</name>
    <dbReference type="NCBI Taxonomy" id="671987"/>
    <lineage>
        <taxon>Eukaryota</taxon>
        <taxon>Fungi</taxon>
        <taxon>Dikarya</taxon>
        <taxon>Ascomycota</taxon>
        <taxon>Pezizomycotina</taxon>
        <taxon>Dothideomycetes</taxon>
        <taxon>Pleosporomycetidae</taxon>
        <taxon>Pleosporales</taxon>
        <taxon>Pleosporineae</taxon>
        <taxon>Pleosporaceae</taxon>
        <taxon>Exserohilum</taxon>
    </lineage>
</organism>
<dbReference type="GeneID" id="19395277"/>
<sequence>QWDGTRPGGEVECEFRLLPNWADCDTIMDGNTYFGNGPTTEVCVFAGACRVWTQGNCRISFCNNEQYDSCDVNNTWGDRARAIESRCRPVDQGGFQSKPAPQDWTEVAIRLNTDWRVSPKLAPGEIDYEDMSVEENAAELRRLDLIEEALSSGTDAANLEEREQDDEFIIEATYRGTYRPGSAVFVISTNAQDSYTVTESKTTTIGVSTSVSVGASFWDLITAEIGVTVSTEYSLTSSTSIQVNIDCEDGQRAFIYWRPFFDRYDGRFRSNGQTVTVWVPKDTQSSRMNYDYQCAG</sequence>
<dbReference type="Proteomes" id="UP000016935">
    <property type="component" value="Unassembled WGS sequence"/>
</dbReference>
<dbReference type="HOGENOM" id="CLU_860775_0_0_1"/>
<dbReference type="AlphaFoldDB" id="R0IUF1"/>
<dbReference type="EMBL" id="KB908548">
    <property type="protein sequence ID" value="EOA88256.1"/>
    <property type="molecule type" value="Genomic_DNA"/>
</dbReference>
<protein>
    <submittedName>
        <fullName evidence="1">Uncharacterized protein</fullName>
    </submittedName>
</protein>
<evidence type="ECO:0000313" key="1">
    <source>
        <dbReference type="EMBL" id="EOA88256.1"/>
    </source>
</evidence>
<dbReference type="eggNOG" id="ENOG502T277">
    <property type="taxonomic scope" value="Eukaryota"/>
</dbReference>
<reference evidence="1 2" key="1">
    <citation type="journal article" date="2012" name="PLoS Pathog.">
        <title>Diverse lifestyles and strategies of plant pathogenesis encoded in the genomes of eighteen Dothideomycetes fungi.</title>
        <authorList>
            <person name="Ohm R.A."/>
            <person name="Feau N."/>
            <person name="Henrissat B."/>
            <person name="Schoch C.L."/>
            <person name="Horwitz B.A."/>
            <person name="Barry K.W."/>
            <person name="Condon B.J."/>
            <person name="Copeland A.C."/>
            <person name="Dhillon B."/>
            <person name="Glaser F."/>
            <person name="Hesse C.N."/>
            <person name="Kosti I."/>
            <person name="LaButti K."/>
            <person name="Lindquist E.A."/>
            <person name="Lucas S."/>
            <person name="Salamov A.A."/>
            <person name="Bradshaw R.E."/>
            <person name="Ciuffetti L."/>
            <person name="Hamelin R.C."/>
            <person name="Kema G.H.J."/>
            <person name="Lawrence C."/>
            <person name="Scott J.A."/>
            <person name="Spatafora J.W."/>
            <person name="Turgeon B.G."/>
            <person name="de Wit P.J.G.M."/>
            <person name="Zhong S."/>
            <person name="Goodwin S.B."/>
            <person name="Grigoriev I.V."/>
        </authorList>
    </citation>
    <scope>NUCLEOTIDE SEQUENCE [LARGE SCALE GENOMIC DNA]</scope>
    <source>
        <strain evidence="2">28A</strain>
    </source>
</reference>
<gene>
    <name evidence="1" type="ORF">SETTUDRAFT_108127</name>
</gene>
<dbReference type="SUPFAM" id="SSF56973">
    <property type="entry name" value="Aerolisin/ETX pore-forming domain"/>
    <property type="match status" value="1"/>
</dbReference>